<sequence length="282" mass="32626">VHCARWPDRPPSRPRVGLRQDRARRPRPRPPRRRCRARLDRRQRDGDRGPRSARRPRRGPHRVPRVPRRSGQDPAPPRARRHPGRPPPRLPRAAARGPRGRPVRPRRVQPLPVRRDRRDGRLGRRVRRADRHRRAVDGPRRGQEPPVGRHRDVAGALRRGAHRSGVGGVHPRRPQGPGCRGVRAHRDVRRARGVLDGQRPHRHLRRLRLPRVDGCDLEQGRRAAVRREPSPVGRDLRQRPPARRPRTRPGGPAARQGDVLQQLRRRRRRSECGLRLRPALGG</sequence>
<evidence type="ECO:0000256" key="1">
    <source>
        <dbReference type="SAM" id="MobiDB-lite"/>
    </source>
</evidence>
<protein>
    <submittedName>
        <fullName evidence="2">IMP cyclohydrolase / Phosphoribosylaminoimidazolecarboxamide formyltransferase</fullName>
        <ecNumber evidence="2">2.1.2.3</ecNumber>
        <ecNumber evidence="2">3.5.4.10</ecNumber>
    </submittedName>
</protein>
<feature type="region of interest" description="Disordered" evidence="1">
    <location>
        <begin position="1"/>
        <end position="149"/>
    </location>
</feature>
<gene>
    <name evidence="2" type="ORF">AVDCRST_MAG60-608</name>
</gene>
<organism evidence="2">
    <name type="scientific">uncultured Nocardioides sp</name>
    <dbReference type="NCBI Taxonomy" id="198441"/>
    <lineage>
        <taxon>Bacteria</taxon>
        <taxon>Bacillati</taxon>
        <taxon>Actinomycetota</taxon>
        <taxon>Actinomycetes</taxon>
        <taxon>Propionibacteriales</taxon>
        <taxon>Nocardioidaceae</taxon>
        <taxon>Nocardioides</taxon>
        <taxon>environmental samples</taxon>
    </lineage>
</organism>
<dbReference type="AlphaFoldDB" id="A0A6J4N680"/>
<dbReference type="GO" id="GO:0003937">
    <property type="term" value="F:IMP cyclohydrolase activity"/>
    <property type="evidence" value="ECO:0007669"/>
    <property type="project" value="UniProtKB-EC"/>
</dbReference>
<feature type="compositionally biased region" description="Basic and acidic residues" evidence="1">
    <location>
        <begin position="37"/>
        <end position="50"/>
    </location>
</feature>
<feature type="compositionally biased region" description="Basic residues" evidence="1">
    <location>
        <begin position="182"/>
        <end position="192"/>
    </location>
</feature>
<feature type="region of interest" description="Disordered" evidence="1">
    <location>
        <begin position="220"/>
        <end position="271"/>
    </location>
</feature>
<evidence type="ECO:0000313" key="2">
    <source>
        <dbReference type="EMBL" id="CAA9377294.1"/>
    </source>
</evidence>
<dbReference type="EC" id="2.1.2.3" evidence="2"/>
<feature type="compositionally biased region" description="Basic residues" evidence="1">
    <location>
        <begin position="98"/>
        <end position="107"/>
    </location>
</feature>
<accession>A0A6J4N680</accession>
<feature type="compositionally biased region" description="Basic residues" evidence="1">
    <location>
        <begin position="123"/>
        <end position="134"/>
    </location>
</feature>
<keyword evidence="2" id="KW-0378">Hydrolase</keyword>
<dbReference type="GO" id="GO:0004643">
    <property type="term" value="F:phosphoribosylaminoimidazolecarboxamide formyltransferase activity"/>
    <property type="evidence" value="ECO:0007669"/>
    <property type="project" value="UniProtKB-EC"/>
</dbReference>
<feature type="non-terminal residue" evidence="2">
    <location>
        <position position="282"/>
    </location>
</feature>
<feature type="compositionally biased region" description="Basic and acidic residues" evidence="1">
    <location>
        <begin position="113"/>
        <end position="122"/>
    </location>
</feature>
<feature type="compositionally biased region" description="Low complexity" evidence="1">
    <location>
        <begin position="248"/>
        <end position="262"/>
    </location>
</feature>
<dbReference type="EC" id="3.5.4.10" evidence="2"/>
<feature type="compositionally biased region" description="Basic and acidic residues" evidence="1">
    <location>
        <begin position="220"/>
        <end position="238"/>
    </location>
</feature>
<feature type="compositionally biased region" description="Basic and acidic residues" evidence="1">
    <location>
        <begin position="1"/>
        <end position="11"/>
    </location>
</feature>
<feature type="compositionally biased region" description="Basic and acidic residues" evidence="1">
    <location>
        <begin position="135"/>
        <end position="149"/>
    </location>
</feature>
<feature type="region of interest" description="Disordered" evidence="1">
    <location>
        <begin position="161"/>
        <end position="202"/>
    </location>
</feature>
<feature type="compositionally biased region" description="Basic residues" evidence="1">
    <location>
        <begin position="24"/>
        <end position="36"/>
    </location>
</feature>
<name>A0A6J4N680_9ACTN</name>
<feature type="compositionally biased region" description="Basic residues" evidence="1">
    <location>
        <begin position="51"/>
        <end position="68"/>
    </location>
</feature>
<dbReference type="EMBL" id="CADCUN010000066">
    <property type="protein sequence ID" value="CAA9377294.1"/>
    <property type="molecule type" value="Genomic_DNA"/>
</dbReference>
<feature type="non-terminal residue" evidence="2">
    <location>
        <position position="1"/>
    </location>
</feature>
<reference evidence="2" key="1">
    <citation type="submission" date="2020-02" db="EMBL/GenBank/DDBJ databases">
        <authorList>
            <person name="Meier V. D."/>
        </authorList>
    </citation>
    <scope>NUCLEOTIDE SEQUENCE</scope>
    <source>
        <strain evidence="2">AVDCRST_MAG60</strain>
    </source>
</reference>
<proteinExistence type="predicted"/>
<keyword evidence="2" id="KW-0808">Transferase</keyword>